<keyword evidence="1" id="KW-0456">Lyase</keyword>
<keyword evidence="3" id="KW-0413">Isomerase</keyword>
<name>A0A848KWH1_9ACTN</name>
<dbReference type="HAMAP" id="MF_02238">
    <property type="entry name" value="DSD"/>
    <property type="match status" value="1"/>
</dbReference>
<feature type="binding site" evidence="1">
    <location>
        <position position="441"/>
    </location>
    <ligand>
        <name>Mg(2+)</name>
        <dbReference type="ChEBI" id="CHEBI:18420"/>
    </ligand>
</feature>
<keyword evidence="4" id="KW-1185">Reference proteome</keyword>
<dbReference type="GO" id="GO:0016853">
    <property type="term" value="F:isomerase activity"/>
    <property type="evidence" value="ECO:0007669"/>
    <property type="project" value="UniProtKB-KW"/>
</dbReference>
<feature type="binding site" evidence="1">
    <location>
        <position position="242"/>
    </location>
    <ligand>
        <name>a divalent metal cation</name>
        <dbReference type="ChEBI" id="CHEBI:60240"/>
        <note>catalytic</note>
    </ligand>
</feature>
<evidence type="ECO:0000313" key="3">
    <source>
        <dbReference type="EMBL" id="NMO03006.1"/>
    </source>
</evidence>
<dbReference type="GO" id="GO:0046565">
    <property type="term" value="F:3-dehydroshikimate dehydratase activity"/>
    <property type="evidence" value="ECO:0007669"/>
    <property type="project" value="UniProtKB-UniRule"/>
</dbReference>
<dbReference type="InterPro" id="IPR036237">
    <property type="entry name" value="Xyl_isomerase-like_sf"/>
</dbReference>
<comment type="cofactor">
    <cofactor evidence="1">
        <name>a divalent metal cation</name>
        <dbReference type="ChEBI" id="CHEBI:60240"/>
    </cofactor>
</comment>
<dbReference type="EMBL" id="JABBNB010000019">
    <property type="protein sequence ID" value="NMO03006.1"/>
    <property type="molecule type" value="Genomic_DNA"/>
</dbReference>
<feature type="binding site" evidence="1">
    <location>
        <position position="168"/>
    </location>
    <ligand>
        <name>a divalent metal cation</name>
        <dbReference type="ChEBI" id="CHEBI:60240"/>
        <note>catalytic</note>
    </ligand>
</feature>
<dbReference type="SUPFAM" id="SSF54593">
    <property type="entry name" value="Glyoxalase/Bleomycin resistance protein/Dihydroxybiphenyl dioxygenase"/>
    <property type="match status" value="1"/>
</dbReference>
<dbReference type="EC" id="4.2.1.118" evidence="1"/>
<dbReference type="AlphaFoldDB" id="A0A848KWH1"/>
<keyword evidence="3" id="KW-0670">Pyruvate</keyword>
<evidence type="ECO:0000259" key="2">
    <source>
        <dbReference type="PROSITE" id="PS51819"/>
    </source>
</evidence>
<proteinExistence type="inferred from homology"/>
<dbReference type="PROSITE" id="PS51819">
    <property type="entry name" value="VOC"/>
    <property type="match status" value="1"/>
</dbReference>
<evidence type="ECO:0000256" key="1">
    <source>
        <dbReference type="HAMAP-Rule" id="MF_02238"/>
    </source>
</evidence>
<keyword evidence="1" id="KW-0479">Metal-binding</keyword>
<dbReference type="UniPathway" id="UPA00088"/>
<sequence length="621" mass="66439">MSGVATSIATVCLSGTLAEKLDAVAAAGFDGVEVFEPDLVASPLSATQIRERARTLGLTIDLYQPFRDVDSTDPAQFERNLARAEAKFDVMSGLGCDLMLVCSSPLPTAVRDDAVLVTQLRTLAERAQRRGIRLAYEALAWGTHVNTYWHSWEIVRAVDHPSLGLCLDSFHVLSRGDDPDRIADIPGDKIFFVQWADSPAMAMDVLQWSRHHRNFPGQGSFDLRRFAVALQSSGYRGPWSLEIFNDTFRAGDPVRTARDGLRSLRFLQDSAHCVGDDLFTAPDVEPLGDVVSVRIAAGPGKSSTLQSVLGALGFVPAGRHRDYDLQLWRQGQLTVVVDASPGTVWTAPGLPAHLPALTQIGIRSDDPASWARRAHALAVPADSVGLPGVEPDDAVARVEVTGTTSVDVRAPSSAASWGAAFVPVPGVRTATSVPVLTGVDHVGIAVPDDEWDSVILLLRSVFGMEPHDEPDITDAVGLMRNRSVIAPAGSSTPFRLTLGMVTGLAASTFGTARRGGIGHVAFSCDDIFTAAAAMRRRGFTALPIPSNYYDDLAARFGLPGELLAQMAASGILYDRDADGEFFHLFTPTLGADLFFEVVQRVGGYRGFGDANAAVRIAAQPA</sequence>
<feature type="binding site" evidence="1">
    <location>
        <position position="194"/>
    </location>
    <ligand>
        <name>a divalent metal cation</name>
        <dbReference type="ChEBI" id="CHEBI:60240"/>
        <note>catalytic</note>
    </ligand>
</feature>
<comment type="pathway">
    <text evidence="1">Aromatic compound metabolism; 3,4-dihydroxybenzoate biosynthesis.</text>
</comment>
<dbReference type="PANTHER" id="PTHR12110">
    <property type="entry name" value="HYDROXYPYRUVATE ISOMERASE"/>
    <property type="match status" value="1"/>
</dbReference>
<feature type="binding site" evidence="1">
    <location>
        <position position="137"/>
    </location>
    <ligand>
        <name>a divalent metal cation</name>
        <dbReference type="ChEBI" id="CHEBI:60240"/>
        <note>catalytic</note>
    </ligand>
</feature>
<dbReference type="PANTHER" id="PTHR12110:SF21">
    <property type="entry name" value="XYLOSE ISOMERASE-LIKE TIM BARREL DOMAIN-CONTAINING PROTEIN"/>
    <property type="match status" value="1"/>
</dbReference>
<feature type="domain" description="VOC" evidence="2">
    <location>
        <begin position="438"/>
        <end position="587"/>
    </location>
</feature>
<comment type="function">
    <text evidence="1">Catalyzes the conversion of 3-dehydroshikimate to protocatechuate (3,4-dihydroxybenzoate), a common intermediate of quinate and shikimate degradation pathways.</text>
</comment>
<dbReference type="Gene3D" id="3.20.20.150">
    <property type="entry name" value="Divalent-metal-dependent TIM barrel enzymes"/>
    <property type="match status" value="1"/>
</dbReference>
<dbReference type="RefSeq" id="WP_170195514.1">
    <property type="nucleotide sequence ID" value="NZ_JABBNB010000019.1"/>
</dbReference>
<evidence type="ECO:0000313" key="4">
    <source>
        <dbReference type="Proteomes" id="UP000550729"/>
    </source>
</evidence>
<dbReference type="InterPro" id="IPR029068">
    <property type="entry name" value="Glyas_Bleomycin-R_OHBP_Dase"/>
</dbReference>
<comment type="caution">
    <text evidence="3">The sequence shown here is derived from an EMBL/GenBank/DDBJ whole genome shotgun (WGS) entry which is preliminary data.</text>
</comment>
<feature type="binding site" evidence="1">
    <location>
        <position position="519"/>
    </location>
    <ligand>
        <name>Mg(2+)</name>
        <dbReference type="ChEBI" id="CHEBI:18420"/>
    </ligand>
</feature>
<dbReference type="GO" id="GO:0046279">
    <property type="term" value="P:3,4-dihydroxybenzoate biosynthetic process"/>
    <property type="evidence" value="ECO:0007669"/>
    <property type="project" value="UniProtKB-UniRule"/>
</dbReference>
<accession>A0A848KWH1</accession>
<dbReference type="Pfam" id="PF01261">
    <property type="entry name" value="AP_endonuc_2"/>
    <property type="match status" value="1"/>
</dbReference>
<dbReference type="InterPro" id="IPR043700">
    <property type="entry name" value="DSD"/>
</dbReference>
<comment type="similarity">
    <text evidence="1">Belongs to the bacterial two-domain DSD family.</text>
</comment>
<gene>
    <name evidence="3" type="ORF">HH308_17475</name>
</gene>
<dbReference type="InterPro" id="IPR037523">
    <property type="entry name" value="VOC_core"/>
</dbReference>
<feature type="binding site" evidence="1">
    <location>
        <position position="596"/>
    </location>
    <ligand>
        <name>Mg(2+)</name>
        <dbReference type="ChEBI" id="CHEBI:18420"/>
    </ligand>
</feature>
<dbReference type="GO" id="GO:0046872">
    <property type="term" value="F:metal ion binding"/>
    <property type="evidence" value="ECO:0007669"/>
    <property type="project" value="UniProtKB-UniRule"/>
</dbReference>
<dbReference type="InterPro" id="IPR013022">
    <property type="entry name" value="Xyl_isomerase-like_TIM-brl"/>
</dbReference>
<reference evidence="3 4" key="1">
    <citation type="submission" date="2020-04" db="EMBL/GenBank/DDBJ databases">
        <title>Gordonia sp. nov. TBRC 11910.</title>
        <authorList>
            <person name="Suriyachadkun C."/>
        </authorList>
    </citation>
    <scope>NUCLEOTIDE SEQUENCE [LARGE SCALE GENOMIC DNA]</scope>
    <source>
        <strain evidence="3 4">TBRC 11910</strain>
    </source>
</reference>
<protein>
    <recommendedName>
        <fullName evidence="1">3-dehydroshikimate dehydratase</fullName>
        <shortName evidence="1">DSD</shortName>
        <ecNumber evidence="1">4.2.1.118</ecNumber>
    </recommendedName>
</protein>
<dbReference type="SUPFAM" id="SSF51658">
    <property type="entry name" value="Xylose isomerase-like"/>
    <property type="match status" value="1"/>
</dbReference>
<organism evidence="3 4">
    <name type="scientific">Gordonia asplenii</name>
    <dbReference type="NCBI Taxonomy" id="2725283"/>
    <lineage>
        <taxon>Bacteria</taxon>
        <taxon>Bacillati</taxon>
        <taxon>Actinomycetota</taxon>
        <taxon>Actinomycetes</taxon>
        <taxon>Mycobacteriales</taxon>
        <taxon>Gordoniaceae</taxon>
        <taxon>Gordonia</taxon>
    </lineage>
</organism>
<comment type="catalytic activity">
    <reaction evidence="1">
        <text>3-dehydroshikimate = 3,4-dihydroxybenzoate + H2O</text>
        <dbReference type="Rhea" id="RHEA:24848"/>
        <dbReference type="ChEBI" id="CHEBI:15377"/>
        <dbReference type="ChEBI" id="CHEBI:16630"/>
        <dbReference type="ChEBI" id="CHEBI:36241"/>
        <dbReference type="EC" id="4.2.1.118"/>
    </reaction>
</comment>
<dbReference type="Proteomes" id="UP000550729">
    <property type="component" value="Unassembled WGS sequence"/>
</dbReference>
<dbReference type="InterPro" id="IPR050312">
    <property type="entry name" value="IolE/XylAMocC-like"/>
</dbReference>
<dbReference type="Gene3D" id="3.10.180.10">
    <property type="entry name" value="2,3-Dihydroxybiphenyl 1,2-Dioxygenase, domain 1"/>
    <property type="match status" value="2"/>
</dbReference>